<accession>A0A8J3RNB6</accession>
<evidence type="ECO:0000313" key="2">
    <source>
        <dbReference type="Proteomes" id="UP000616724"/>
    </source>
</evidence>
<organism evidence="1 2">
    <name type="scientific">Planobispora longispora</name>
    <dbReference type="NCBI Taxonomy" id="28887"/>
    <lineage>
        <taxon>Bacteria</taxon>
        <taxon>Bacillati</taxon>
        <taxon>Actinomycetota</taxon>
        <taxon>Actinomycetes</taxon>
        <taxon>Streptosporangiales</taxon>
        <taxon>Streptosporangiaceae</taxon>
        <taxon>Planobispora</taxon>
    </lineage>
</organism>
<evidence type="ECO:0000313" key="1">
    <source>
        <dbReference type="EMBL" id="GIH78817.1"/>
    </source>
</evidence>
<proteinExistence type="predicted"/>
<dbReference type="EMBL" id="BOOH01000044">
    <property type="protein sequence ID" value="GIH78817.1"/>
    <property type="molecule type" value="Genomic_DNA"/>
</dbReference>
<dbReference type="AlphaFoldDB" id="A0A8J3RNB6"/>
<comment type="caution">
    <text evidence="1">The sequence shown here is derived from an EMBL/GenBank/DDBJ whole genome shotgun (WGS) entry which is preliminary data.</text>
</comment>
<name>A0A8J3RNB6_9ACTN</name>
<keyword evidence="2" id="KW-1185">Reference proteome</keyword>
<dbReference type="Proteomes" id="UP000616724">
    <property type="component" value="Unassembled WGS sequence"/>
</dbReference>
<sequence length="70" mass="7927">MPDDARRTTRVIRRWVTFRRMKAITTISAMEIRPATTGAQVAGRKEFTMPQITSLSPLPPLHALVNPRVI</sequence>
<protein>
    <submittedName>
        <fullName evidence="1">Uncharacterized protein</fullName>
    </submittedName>
</protein>
<gene>
    <name evidence="1" type="ORF">Plo01_52460</name>
</gene>
<reference evidence="1 2" key="1">
    <citation type="submission" date="2021-01" db="EMBL/GenBank/DDBJ databases">
        <title>Whole genome shotgun sequence of Planobispora longispora NBRC 13918.</title>
        <authorList>
            <person name="Komaki H."/>
            <person name="Tamura T."/>
        </authorList>
    </citation>
    <scope>NUCLEOTIDE SEQUENCE [LARGE SCALE GENOMIC DNA]</scope>
    <source>
        <strain evidence="1 2">NBRC 13918</strain>
    </source>
</reference>